<dbReference type="Pfam" id="PF08478">
    <property type="entry name" value="POTRA_1"/>
    <property type="match status" value="1"/>
</dbReference>
<evidence type="ECO:0000256" key="1">
    <source>
        <dbReference type="ARBA" id="ARBA00004370"/>
    </source>
</evidence>
<keyword evidence="7" id="KW-0131">Cell cycle</keyword>
<dbReference type="InterPro" id="IPR034746">
    <property type="entry name" value="POTRA"/>
</dbReference>
<sequence length="469" mass="50157">MPAKKRRRTRQAARPAGQARRPDGARPGRPPLEVGGGRRPELYDYQNPQSASYGYGGYRDNTVEFPAGRTRPTAERPQRPSRTRPGSGPQRVRPAQRRTAPPAGPQRREARRRRKVTRKMLRRRRMIRRLTAAALVLCVAAAGIYLTMTMLFKINAIRVESAGGGALDQAGPYASSEILDALGVQLEENIFSFDPAAKAAALEKTFPLLEHIEVERVYPSTVVVRVTPATPVYAMEAPGGWVSLSADLKILSAGTEQPELPVLYGGDPVSTTPGDQLSYLAPEPAADSAAGAAASSEGEPAAAREDGKVQTLETLLDALEARGLLAEVTRVEFADVEQLAFLYQDRIGVLLGTLNELDYKLDYAEYMLLNKEGKGCAATDTGKLDCSHLRTDGSLQAIFAQGDAVMPSGYTAPQAVPEAVPEPEEPGASETALPAQDGGDQAAAEPAPDQTDAPDAETPPAGPQQEEGL</sequence>
<comment type="caution">
    <text evidence="11">The sequence shown here is derived from an EMBL/GenBank/DDBJ whole genome shotgun (WGS) entry which is preliminary data.</text>
</comment>
<keyword evidence="2" id="KW-1003">Cell membrane</keyword>
<evidence type="ECO:0000256" key="4">
    <source>
        <dbReference type="ARBA" id="ARBA00022692"/>
    </source>
</evidence>
<organism evidence="11 12">
    <name type="scientific">Candidatus Faecalibacterium intestinigallinarum</name>
    <dbReference type="NCBI Taxonomy" id="2838581"/>
    <lineage>
        <taxon>Bacteria</taxon>
        <taxon>Bacillati</taxon>
        <taxon>Bacillota</taxon>
        <taxon>Clostridia</taxon>
        <taxon>Eubacteriales</taxon>
        <taxon>Oscillospiraceae</taxon>
        <taxon>Faecalibacterium</taxon>
    </lineage>
</organism>
<proteinExistence type="predicted"/>
<dbReference type="PROSITE" id="PS51779">
    <property type="entry name" value="POTRA"/>
    <property type="match status" value="1"/>
</dbReference>
<dbReference type="InterPro" id="IPR013685">
    <property type="entry name" value="POTRA_FtsQ_type"/>
</dbReference>
<feature type="region of interest" description="Disordered" evidence="8">
    <location>
        <begin position="1"/>
        <end position="117"/>
    </location>
</feature>
<reference evidence="11" key="2">
    <citation type="submission" date="2021-04" db="EMBL/GenBank/DDBJ databases">
        <authorList>
            <person name="Gilroy R."/>
        </authorList>
    </citation>
    <scope>NUCLEOTIDE SEQUENCE</scope>
    <source>
        <strain evidence="11">ChiHcolR34-3080</strain>
    </source>
</reference>
<feature type="region of interest" description="Disordered" evidence="8">
    <location>
        <begin position="288"/>
        <end position="307"/>
    </location>
</feature>
<feature type="compositionally biased region" description="Basic residues" evidence="8">
    <location>
        <begin position="1"/>
        <end position="11"/>
    </location>
</feature>
<feature type="domain" description="POTRA" evidence="10">
    <location>
        <begin position="152"/>
        <end position="229"/>
    </location>
</feature>
<accession>A0A9D1Q7P9</accession>
<reference evidence="11" key="1">
    <citation type="journal article" date="2021" name="PeerJ">
        <title>Extensive microbial diversity within the chicken gut microbiome revealed by metagenomics and culture.</title>
        <authorList>
            <person name="Gilroy R."/>
            <person name="Ravi A."/>
            <person name="Getino M."/>
            <person name="Pursley I."/>
            <person name="Horton D.L."/>
            <person name="Alikhan N.F."/>
            <person name="Baker D."/>
            <person name="Gharbi K."/>
            <person name="Hall N."/>
            <person name="Watson M."/>
            <person name="Adriaenssens E.M."/>
            <person name="Foster-Nyarko E."/>
            <person name="Jarju S."/>
            <person name="Secka A."/>
            <person name="Antonio M."/>
            <person name="Oren A."/>
            <person name="Chaudhuri R.R."/>
            <person name="La Ragione R."/>
            <person name="Hildebrand F."/>
            <person name="Pallen M.J."/>
        </authorList>
    </citation>
    <scope>NUCLEOTIDE SEQUENCE</scope>
    <source>
        <strain evidence="11">ChiHcolR34-3080</strain>
    </source>
</reference>
<gene>
    <name evidence="11" type="ORF">H9890_01970</name>
</gene>
<evidence type="ECO:0000256" key="8">
    <source>
        <dbReference type="SAM" id="MobiDB-lite"/>
    </source>
</evidence>
<evidence type="ECO:0000256" key="7">
    <source>
        <dbReference type="ARBA" id="ARBA00023306"/>
    </source>
</evidence>
<evidence type="ECO:0000256" key="6">
    <source>
        <dbReference type="ARBA" id="ARBA00023136"/>
    </source>
</evidence>
<evidence type="ECO:0000256" key="3">
    <source>
        <dbReference type="ARBA" id="ARBA00022618"/>
    </source>
</evidence>
<feature type="region of interest" description="Disordered" evidence="8">
    <location>
        <begin position="409"/>
        <end position="469"/>
    </location>
</feature>
<evidence type="ECO:0000259" key="10">
    <source>
        <dbReference type="PROSITE" id="PS51779"/>
    </source>
</evidence>
<dbReference type="Gene3D" id="3.10.20.310">
    <property type="entry name" value="membrane protein fhac"/>
    <property type="match status" value="1"/>
</dbReference>
<keyword evidence="4 9" id="KW-0812">Transmembrane</keyword>
<keyword evidence="3" id="KW-0132">Cell division</keyword>
<name>A0A9D1Q7P9_9FIRM</name>
<dbReference type="Proteomes" id="UP000823933">
    <property type="component" value="Unassembled WGS sequence"/>
</dbReference>
<dbReference type="GO" id="GO:0016020">
    <property type="term" value="C:membrane"/>
    <property type="evidence" value="ECO:0007669"/>
    <property type="project" value="UniProtKB-SubCell"/>
</dbReference>
<keyword evidence="6 9" id="KW-0472">Membrane</keyword>
<evidence type="ECO:0000256" key="5">
    <source>
        <dbReference type="ARBA" id="ARBA00022989"/>
    </source>
</evidence>
<evidence type="ECO:0000256" key="2">
    <source>
        <dbReference type="ARBA" id="ARBA00022475"/>
    </source>
</evidence>
<feature type="compositionally biased region" description="Low complexity" evidence="8">
    <location>
        <begin position="288"/>
        <end position="301"/>
    </location>
</feature>
<evidence type="ECO:0000313" key="11">
    <source>
        <dbReference type="EMBL" id="HIW08152.1"/>
    </source>
</evidence>
<dbReference type="EMBL" id="DXHQ01000023">
    <property type="protein sequence ID" value="HIW08152.1"/>
    <property type="molecule type" value="Genomic_DNA"/>
</dbReference>
<feature type="transmembrane region" description="Helical" evidence="9">
    <location>
        <begin position="130"/>
        <end position="152"/>
    </location>
</feature>
<evidence type="ECO:0000313" key="12">
    <source>
        <dbReference type="Proteomes" id="UP000823933"/>
    </source>
</evidence>
<evidence type="ECO:0000256" key="9">
    <source>
        <dbReference type="SAM" id="Phobius"/>
    </source>
</evidence>
<dbReference type="AlphaFoldDB" id="A0A9D1Q7P9"/>
<keyword evidence="5 9" id="KW-1133">Transmembrane helix</keyword>
<comment type="subcellular location">
    <subcellularLocation>
        <location evidence="1">Membrane</location>
    </subcellularLocation>
</comment>
<protein>
    <submittedName>
        <fullName evidence="11">FtsQ-type POTRA domain-containing protein</fullName>
    </submittedName>
</protein>
<dbReference type="GO" id="GO:0051301">
    <property type="term" value="P:cell division"/>
    <property type="evidence" value="ECO:0007669"/>
    <property type="project" value="UniProtKB-KW"/>
</dbReference>